<protein>
    <submittedName>
        <fullName evidence="1">Uncharacterized protein</fullName>
    </submittedName>
</protein>
<reference evidence="2" key="1">
    <citation type="submission" date="2012-12" db="EMBL/GenBank/DDBJ databases">
        <title>Genome Sequence of Photobacterium leiognathi lrivu.4.1.</title>
        <authorList>
            <person name="Urbanczyk H."/>
            <person name="Ogura Y."/>
            <person name="Hayashi T."/>
            <person name="Dunlap P.V."/>
        </authorList>
    </citation>
    <scope>NUCLEOTIDE SEQUENCE [LARGE SCALE GENOMIC DNA]</scope>
    <source>
        <strain evidence="2">lrivu.4.1</strain>
    </source>
</reference>
<dbReference type="Proteomes" id="UP000030675">
    <property type="component" value="Unassembled WGS sequence"/>
</dbReference>
<accession>V5EQT3</accession>
<dbReference type="eggNOG" id="COG2357">
    <property type="taxonomic scope" value="Bacteria"/>
</dbReference>
<organism evidence="1 2">
    <name type="scientific">Photobacterium leiognathi lrivu.4.1</name>
    <dbReference type="NCBI Taxonomy" id="1248232"/>
    <lineage>
        <taxon>Bacteria</taxon>
        <taxon>Pseudomonadati</taxon>
        <taxon>Pseudomonadota</taxon>
        <taxon>Gammaproteobacteria</taxon>
        <taxon>Vibrionales</taxon>
        <taxon>Vibrionaceae</taxon>
        <taxon>Photobacterium</taxon>
    </lineage>
</organism>
<dbReference type="AlphaFoldDB" id="V5EQT3"/>
<proteinExistence type="predicted"/>
<evidence type="ECO:0000313" key="2">
    <source>
        <dbReference type="Proteomes" id="UP000030675"/>
    </source>
</evidence>
<sequence>MLELADDQFIQIRNELEKYESRVQDTITQAPQDVSFDKVSIYNYLNSSDIVSELDKQVANNLNVPIIKLSKDNASRHIKYLSYFNIETIFQLEQLVNLHREYILKRSLDRKAVGEKVSRGISIFYLYQVLAAKLGNETEILKFLDVMNLSLPDDREEFASYLLELGQTVI</sequence>
<dbReference type="HOGENOM" id="CLU_1569233_0_0_6"/>
<gene>
    <name evidence="1" type="ORF">PLEI_3790</name>
</gene>
<name>V5EQT3_PHOLE</name>
<evidence type="ECO:0000313" key="1">
    <source>
        <dbReference type="EMBL" id="GAD32121.1"/>
    </source>
</evidence>
<dbReference type="EMBL" id="DF196821">
    <property type="protein sequence ID" value="GAD32121.1"/>
    <property type="molecule type" value="Genomic_DNA"/>
</dbReference>